<dbReference type="EMBL" id="LKEW01001050">
    <property type="protein sequence ID" value="KYN45463.1"/>
    <property type="molecule type" value="Genomic_DNA"/>
</dbReference>
<keyword evidence="2" id="KW-1185">Reference proteome</keyword>
<proteinExistence type="predicted"/>
<protein>
    <submittedName>
        <fullName evidence="1">Uncharacterized protein</fullName>
    </submittedName>
</protein>
<reference evidence="1 2" key="1">
    <citation type="submission" date="2015-09" db="EMBL/GenBank/DDBJ databases">
        <title>Atta colombica WGS genome.</title>
        <authorList>
            <person name="Nygaard S."/>
            <person name="Hu H."/>
            <person name="Boomsma J."/>
            <person name="Zhang G."/>
        </authorList>
    </citation>
    <scope>NUCLEOTIDE SEQUENCE [LARGE SCALE GENOMIC DNA]</scope>
    <source>
        <strain evidence="1">Treedump-2</strain>
        <tissue evidence="1">Whole body</tissue>
    </source>
</reference>
<comment type="caution">
    <text evidence="1">The sequence shown here is derived from an EMBL/GenBank/DDBJ whole genome shotgun (WGS) entry which is preliminary data.</text>
</comment>
<organism evidence="1 2">
    <name type="scientific">Atta colombica</name>
    <dbReference type="NCBI Taxonomy" id="520822"/>
    <lineage>
        <taxon>Eukaryota</taxon>
        <taxon>Metazoa</taxon>
        <taxon>Ecdysozoa</taxon>
        <taxon>Arthropoda</taxon>
        <taxon>Hexapoda</taxon>
        <taxon>Insecta</taxon>
        <taxon>Pterygota</taxon>
        <taxon>Neoptera</taxon>
        <taxon>Endopterygota</taxon>
        <taxon>Hymenoptera</taxon>
        <taxon>Apocrita</taxon>
        <taxon>Aculeata</taxon>
        <taxon>Formicoidea</taxon>
        <taxon>Formicidae</taxon>
        <taxon>Myrmicinae</taxon>
        <taxon>Atta</taxon>
    </lineage>
</organism>
<name>A0A151K1E8_9HYME</name>
<accession>A0A151K1E8</accession>
<dbReference type="AlphaFoldDB" id="A0A151K1E8"/>
<dbReference type="Proteomes" id="UP000078540">
    <property type="component" value="Unassembled WGS sequence"/>
</dbReference>
<feature type="non-terminal residue" evidence="1">
    <location>
        <position position="1"/>
    </location>
</feature>
<evidence type="ECO:0000313" key="2">
    <source>
        <dbReference type="Proteomes" id="UP000078540"/>
    </source>
</evidence>
<gene>
    <name evidence="1" type="ORF">ALC53_00021</name>
</gene>
<evidence type="ECO:0000313" key="1">
    <source>
        <dbReference type="EMBL" id="KYN45463.1"/>
    </source>
</evidence>
<sequence length="118" mass="12863">QQIFCKSKFTWNAAPDPNVTNKFSMKKSHMNTASHSTNDNPAMSEYSIVVSKCCKACPNCNVICMSLKERREGLSPIGGGKLKIIAINGVLLPTLLLLLIVDTHPEACSLRNFSVPLA</sequence>